<reference evidence="1" key="1">
    <citation type="submission" date="2018-04" db="EMBL/GenBank/DDBJ databases">
        <title>Transcriptome of Schizaphis graminum biotype I.</title>
        <authorList>
            <person name="Scully E.D."/>
            <person name="Geib S.M."/>
            <person name="Palmer N.A."/>
            <person name="Koch K."/>
            <person name="Bradshaw J."/>
            <person name="Heng-Moss T."/>
            <person name="Sarath G."/>
        </authorList>
    </citation>
    <scope>NUCLEOTIDE SEQUENCE</scope>
</reference>
<gene>
    <name evidence="1" type="ORF">g.141679</name>
</gene>
<dbReference type="AlphaFoldDB" id="A0A2S2P1H1"/>
<protein>
    <recommendedName>
        <fullName evidence="2">Retrovirus-related Pol polyprotein from type-1 retrotransposable element R1</fullName>
    </recommendedName>
</protein>
<organism evidence="1">
    <name type="scientific">Schizaphis graminum</name>
    <name type="common">Green bug aphid</name>
    <dbReference type="NCBI Taxonomy" id="13262"/>
    <lineage>
        <taxon>Eukaryota</taxon>
        <taxon>Metazoa</taxon>
        <taxon>Ecdysozoa</taxon>
        <taxon>Arthropoda</taxon>
        <taxon>Hexapoda</taxon>
        <taxon>Insecta</taxon>
        <taxon>Pterygota</taxon>
        <taxon>Neoptera</taxon>
        <taxon>Paraneoptera</taxon>
        <taxon>Hemiptera</taxon>
        <taxon>Sternorrhyncha</taxon>
        <taxon>Aphidomorpha</taxon>
        <taxon>Aphidoidea</taxon>
        <taxon>Aphididae</taxon>
        <taxon>Aphidini</taxon>
        <taxon>Schizaphis</taxon>
    </lineage>
</organism>
<evidence type="ECO:0000313" key="1">
    <source>
        <dbReference type="EMBL" id="MBY22776.1"/>
    </source>
</evidence>
<sequence>MEICIVLYNMDFNMIEKWKNEWAAPKLDEQNYLKEPTAKPPGHNLPRKEWTTLNRIRTRHGRCGYLQMYKWNAVPSPNCECGNPYQTISHILNECTIRKFNGEPEDVFNASPEAIEWIQNLDIKL</sequence>
<proteinExistence type="predicted"/>
<name>A0A2S2P1H1_SCHGA</name>
<accession>A0A2S2P1H1</accession>
<evidence type="ECO:0008006" key="2">
    <source>
        <dbReference type="Google" id="ProtNLM"/>
    </source>
</evidence>
<dbReference type="EMBL" id="GGMR01010157">
    <property type="protein sequence ID" value="MBY22776.1"/>
    <property type="molecule type" value="Transcribed_RNA"/>
</dbReference>